<evidence type="ECO:0000256" key="8">
    <source>
        <dbReference type="ARBA" id="ARBA00049551"/>
    </source>
</evidence>
<dbReference type="EMBL" id="MK431897">
    <property type="protein sequence ID" value="QIT06463.1"/>
    <property type="molecule type" value="Genomic_DNA"/>
</dbReference>
<dbReference type="GO" id="GO:0008137">
    <property type="term" value="F:NADH dehydrogenase (ubiquinone) activity"/>
    <property type="evidence" value="ECO:0007669"/>
    <property type="project" value="UniProtKB-UniRule"/>
</dbReference>
<accession>A0A6H0EWU7</accession>
<evidence type="ECO:0000256" key="6">
    <source>
        <dbReference type="ARBA" id="ARBA00022989"/>
    </source>
</evidence>
<dbReference type="EC" id="7.1.1.2" evidence="9"/>
<sequence>MVMIIPIISIISLALILINILLAKKEFNEREKPSPFECGFDPISSARLPFSIQFFLIAIIFLIFDIELTLILPSITNLFSMNLMFTCSILTLFVMILLIGLYIEWKQGALEWYI</sequence>
<keyword evidence="9 10" id="KW-0496">Mitochondrion</keyword>
<dbReference type="PANTHER" id="PTHR11058">
    <property type="entry name" value="NADH-UBIQUINONE OXIDOREDUCTASE CHAIN 3"/>
    <property type="match status" value="1"/>
</dbReference>
<dbReference type="GO" id="GO:0030964">
    <property type="term" value="C:NADH dehydrogenase complex"/>
    <property type="evidence" value="ECO:0007669"/>
    <property type="project" value="TreeGrafter"/>
</dbReference>
<dbReference type="InterPro" id="IPR000440">
    <property type="entry name" value="NADH_UbQ/plastoQ_OxRdtase_su3"/>
</dbReference>
<evidence type="ECO:0000256" key="7">
    <source>
        <dbReference type="ARBA" id="ARBA00023136"/>
    </source>
</evidence>
<keyword evidence="9" id="KW-0830">Ubiquinone</keyword>
<dbReference type="InterPro" id="IPR038430">
    <property type="entry name" value="NDAH_ubi_oxred_su3_sf"/>
</dbReference>
<geneLocation type="mitochondrion" evidence="10"/>
<keyword evidence="9" id="KW-0249">Electron transport</keyword>
<evidence type="ECO:0000256" key="4">
    <source>
        <dbReference type="ARBA" id="ARBA00022448"/>
    </source>
</evidence>
<comment type="function">
    <text evidence="9">Core subunit of the mitochondrial membrane respiratory chain NADH dehydrogenase (Complex I) which catalyzes electron transfer from NADH through the respiratory chain, using ubiquinone as an electron acceptor. Essential for the catalytic activity of complex I.</text>
</comment>
<dbReference type="Gene3D" id="1.20.58.1610">
    <property type="entry name" value="NADH:ubiquinone/plastoquinone oxidoreductase, chain 3"/>
    <property type="match status" value="1"/>
</dbReference>
<dbReference type="Pfam" id="PF00507">
    <property type="entry name" value="Oxidored_q4"/>
    <property type="match status" value="1"/>
</dbReference>
<keyword evidence="9" id="KW-0520">NAD</keyword>
<feature type="transmembrane region" description="Helical" evidence="9">
    <location>
        <begin position="83"/>
        <end position="103"/>
    </location>
</feature>
<keyword evidence="4 9" id="KW-0813">Transport</keyword>
<comment type="subcellular location">
    <subcellularLocation>
        <location evidence="1">Membrane</location>
    </subcellularLocation>
    <subcellularLocation>
        <location evidence="9">Mitochondrion membrane</location>
        <topology evidence="9">Multi-pass membrane protein</topology>
    </subcellularLocation>
</comment>
<evidence type="ECO:0000256" key="2">
    <source>
        <dbReference type="ARBA" id="ARBA00008472"/>
    </source>
</evidence>
<evidence type="ECO:0000313" key="10">
    <source>
        <dbReference type="EMBL" id="QIT06463.1"/>
    </source>
</evidence>
<comment type="catalytic activity">
    <reaction evidence="8 9">
        <text>a ubiquinone + NADH + 5 H(+)(in) = a ubiquinol + NAD(+) + 4 H(+)(out)</text>
        <dbReference type="Rhea" id="RHEA:29091"/>
        <dbReference type="Rhea" id="RHEA-COMP:9565"/>
        <dbReference type="Rhea" id="RHEA-COMP:9566"/>
        <dbReference type="ChEBI" id="CHEBI:15378"/>
        <dbReference type="ChEBI" id="CHEBI:16389"/>
        <dbReference type="ChEBI" id="CHEBI:17976"/>
        <dbReference type="ChEBI" id="CHEBI:57540"/>
        <dbReference type="ChEBI" id="CHEBI:57945"/>
        <dbReference type="EC" id="7.1.1.2"/>
    </reaction>
</comment>
<evidence type="ECO:0000256" key="9">
    <source>
        <dbReference type="RuleBase" id="RU003640"/>
    </source>
</evidence>
<evidence type="ECO:0000256" key="3">
    <source>
        <dbReference type="ARBA" id="ARBA00021007"/>
    </source>
</evidence>
<reference evidence="10" key="1">
    <citation type="submission" date="2019-01" db="EMBL/GenBank/DDBJ databases">
        <title>Mitochondrial phylogenomics of Collembola.</title>
        <authorList>
            <person name="Sun X."/>
            <person name="Xie Z.-J."/>
            <person name="Dong J."/>
            <person name="Yu D.-Y."/>
        </authorList>
    </citation>
    <scope>NUCLEOTIDE SEQUENCE</scope>
</reference>
<keyword evidence="5 9" id="KW-0812">Transmembrane</keyword>
<dbReference type="GO" id="GO:0031966">
    <property type="term" value="C:mitochondrial membrane"/>
    <property type="evidence" value="ECO:0007669"/>
    <property type="project" value="UniProtKB-SubCell"/>
</dbReference>
<proteinExistence type="inferred from homology"/>
<name>A0A6H0EWU7_9HEXA</name>
<protein>
    <recommendedName>
        <fullName evidence="3 9">NADH-ubiquinone oxidoreductase chain 3</fullName>
        <ecNumber evidence="9">7.1.1.2</ecNumber>
    </recommendedName>
</protein>
<keyword evidence="9" id="KW-1278">Translocase</keyword>
<feature type="transmembrane region" description="Helical" evidence="9">
    <location>
        <begin position="50"/>
        <end position="71"/>
    </location>
</feature>
<keyword evidence="9" id="KW-0679">Respiratory chain</keyword>
<keyword evidence="7 9" id="KW-0472">Membrane</keyword>
<dbReference type="AlphaFoldDB" id="A0A6H0EWU7"/>
<evidence type="ECO:0000256" key="1">
    <source>
        <dbReference type="ARBA" id="ARBA00004370"/>
    </source>
</evidence>
<organism evidence="10">
    <name type="scientific">Mesaphorura yosii</name>
    <dbReference type="NCBI Taxonomy" id="1840514"/>
    <lineage>
        <taxon>Eukaryota</taxon>
        <taxon>Metazoa</taxon>
        <taxon>Ecdysozoa</taxon>
        <taxon>Arthropoda</taxon>
        <taxon>Hexapoda</taxon>
        <taxon>Collembola</taxon>
        <taxon>Poduromorpha</taxon>
        <taxon>Poduroidea</taxon>
        <taxon>Tullbergiidae</taxon>
        <taxon>Stenaphorurinae</taxon>
        <taxon>Mesaphorura</taxon>
    </lineage>
</organism>
<comment type="similarity">
    <text evidence="2 9">Belongs to the complex I subunit 3 family.</text>
</comment>
<dbReference type="PANTHER" id="PTHR11058:SF9">
    <property type="entry name" value="NADH-UBIQUINONE OXIDOREDUCTASE CHAIN 3"/>
    <property type="match status" value="1"/>
</dbReference>
<keyword evidence="6 9" id="KW-1133">Transmembrane helix</keyword>
<gene>
    <name evidence="10" type="primary">ND3</name>
</gene>
<evidence type="ECO:0000256" key="5">
    <source>
        <dbReference type="ARBA" id="ARBA00022692"/>
    </source>
</evidence>